<dbReference type="PANTHER" id="PTHR40077:SF1">
    <property type="entry name" value="MEMBRANE PROTEIN"/>
    <property type="match status" value="1"/>
</dbReference>
<dbReference type="EMBL" id="JAGETZ010000011">
    <property type="protein sequence ID" value="MBO2011440.1"/>
    <property type="molecule type" value="Genomic_DNA"/>
</dbReference>
<feature type="transmembrane region" description="Helical" evidence="6">
    <location>
        <begin position="12"/>
        <end position="33"/>
    </location>
</feature>
<evidence type="ECO:0000313" key="9">
    <source>
        <dbReference type="Proteomes" id="UP000664369"/>
    </source>
</evidence>
<evidence type="ECO:0000256" key="4">
    <source>
        <dbReference type="ARBA" id="ARBA00022989"/>
    </source>
</evidence>
<dbReference type="Pfam" id="PF12823">
    <property type="entry name" value="DUF3817"/>
    <property type="match status" value="1"/>
</dbReference>
<evidence type="ECO:0000259" key="7">
    <source>
        <dbReference type="Pfam" id="PF12823"/>
    </source>
</evidence>
<keyword evidence="2" id="KW-1003">Cell membrane</keyword>
<dbReference type="PANTHER" id="PTHR40077">
    <property type="entry name" value="MEMBRANE PROTEIN-RELATED"/>
    <property type="match status" value="1"/>
</dbReference>
<keyword evidence="9" id="KW-1185">Reference proteome</keyword>
<dbReference type="RefSeq" id="WP_208177129.1">
    <property type="nucleotide sequence ID" value="NZ_JAGETZ010000011.1"/>
</dbReference>
<proteinExistence type="predicted"/>
<keyword evidence="4 6" id="KW-1133">Transmembrane helix</keyword>
<evidence type="ECO:0000256" key="2">
    <source>
        <dbReference type="ARBA" id="ARBA00022475"/>
    </source>
</evidence>
<keyword evidence="3 6" id="KW-0812">Transmembrane</keyword>
<feature type="transmembrane region" description="Helical" evidence="6">
    <location>
        <begin position="45"/>
        <end position="63"/>
    </location>
</feature>
<name>A0ABS3QL79_9BACT</name>
<accession>A0ABS3QL79</accession>
<evidence type="ECO:0000256" key="1">
    <source>
        <dbReference type="ARBA" id="ARBA00004651"/>
    </source>
</evidence>
<dbReference type="Proteomes" id="UP000664369">
    <property type="component" value="Unassembled WGS sequence"/>
</dbReference>
<organism evidence="8 9">
    <name type="scientific">Hymenobacter negativus</name>
    <dbReference type="NCBI Taxonomy" id="2795026"/>
    <lineage>
        <taxon>Bacteria</taxon>
        <taxon>Pseudomonadati</taxon>
        <taxon>Bacteroidota</taxon>
        <taxon>Cytophagia</taxon>
        <taxon>Cytophagales</taxon>
        <taxon>Hymenobacteraceae</taxon>
        <taxon>Hymenobacter</taxon>
    </lineage>
</organism>
<protein>
    <submittedName>
        <fullName evidence="8">DUF3817 domain-containing protein</fullName>
    </submittedName>
</protein>
<feature type="domain" description="DUF3817" evidence="7">
    <location>
        <begin position="10"/>
        <end position="96"/>
    </location>
</feature>
<evidence type="ECO:0000256" key="3">
    <source>
        <dbReference type="ARBA" id="ARBA00022692"/>
    </source>
</evidence>
<comment type="subcellular location">
    <subcellularLocation>
        <location evidence="1">Cell membrane</location>
        <topology evidence="1">Multi-pass membrane protein</topology>
    </subcellularLocation>
</comment>
<evidence type="ECO:0000256" key="6">
    <source>
        <dbReference type="SAM" id="Phobius"/>
    </source>
</evidence>
<keyword evidence="5 6" id="KW-0472">Membrane</keyword>
<dbReference type="InterPro" id="IPR023845">
    <property type="entry name" value="DUF3817_TM"/>
</dbReference>
<dbReference type="NCBIfam" id="TIGR03954">
    <property type="entry name" value="integ_memb_HG"/>
    <property type="match status" value="1"/>
</dbReference>
<evidence type="ECO:0000256" key="5">
    <source>
        <dbReference type="ARBA" id="ARBA00023136"/>
    </source>
</evidence>
<gene>
    <name evidence="8" type="ORF">J4E00_20415</name>
</gene>
<reference evidence="8 9" key="1">
    <citation type="submission" date="2021-03" db="EMBL/GenBank/DDBJ databases">
        <authorList>
            <person name="Kim M.K."/>
        </authorList>
    </citation>
    <scope>NUCLEOTIDE SEQUENCE [LARGE SCALE GENOMIC DNA]</scope>
    <source>
        <strain evidence="8 9">BT442</strain>
    </source>
</reference>
<comment type="caution">
    <text evidence="8">The sequence shown here is derived from an EMBL/GenBank/DDBJ whole genome shotgun (WGS) entry which is preliminary data.</text>
</comment>
<sequence length="104" mass="11667">MASFFQDNVRQLRLIGLLEGISLLMLLGVATPLKHFYGNPALVRILGPIHGLLFLLFVIKALSVGVEQRWKFSETTWKVLLACLVPFGTFYVDSRILSKIPPLV</sequence>
<evidence type="ECO:0000313" key="8">
    <source>
        <dbReference type="EMBL" id="MBO2011440.1"/>
    </source>
</evidence>